<sequence>MPEAQAPVDQIPSQPAATFDGLVSPPRGWPAAFREPPLKNFLSGVIKGRKARLTATPTEEVRSEVNESVVIGTDDALNAESISAALGWALIKGFAIFESEEVPGAFLAKRRCWNATPNNVWVDLTPYGEAASEVLLVEAEQAAAFTRAGLVLPSLPAQPPAAIIKSITATPSFVPVTPSIPSATPSIPPAPTSAPIAEPTSAVAPAAAPAATASATAPVPAATPSALSYDDILASISLGPKACHKAARKGQGPRPPHPKDPDRIIATYHAECGRKTTIVGDDPLKVRKKVCMWPGKNDLVRLRMRAGGTFELEARHWGPRASEEEELNMHLWEPRFFSPLEYGDRDAAILKCEGRWMEAGGMGGFMRFQVTKVEEERQGMHAPPISEEEIKYACGKQLGGSFDGSTKRGPTDHGPSLSWNMNKLSEWVIGWRKDVDNGWASPLEDED</sequence>
<evidence type="ECO:0000256" key="1">
    <source>
        <dbReference type="SAM" id="MobiDB-lite"/>
    </source>
</evidence>
<gene>
    <name evidence="2" type="ORF">CBRE1094_LOCUS37492</name>
</gene>
<name>A0A7S2NB61_9EUKA</name>
<accession>A0A7S2NB61</accession>
<feature type="region of interest" description="Disordered" evidence="1">
    <location>
        <begin position="1"/>
        <end position="20"/>
    </location>
</feature>
<dbReference type="AlphaFoldDB" id="A0A7S2NB61"/>
<organism evidence="2">
    <name type="scientific">Haptolina brevifila</name>
    <dbReference type="NCBI Taxonomy" id="156173"/>
    <lineage>
        <taxon>Eukaryota</taxon>
        <taxon>Haptista</taxon>
        <taxon>Haptophyta</taxon>
        <taxon>Prymnesiophyceae</taxon>
        <taxon>Prymnesiales</taxon>
        <taxon>Prymnesiaceae</taxon>
        <taxon>Haptolina</taxon>
    </lineage>
</organism>
<proteinExistence type="predicted"/>
<dbReference type="EMBL" id="HBGU01068766">
    <property type="protein sequence ID" value="CAD9529486.1"/>
    <property type="molecule type" value="Transcribed_RNA"/>
</dbReference>
<reference evidence="2" key="1">
    <citation type="submission" date="2021-01" db="EMBL/GenBank/DDBJ databases">
        <authorList>
            <person name="Corre E."/>
            <person name="Pelletier E."/>
            <person name="Niang G."/>
            <person name="Scheremetjew M."/>
            <person name="Finn R."/>
            <person name="Kale V."/>
            <person name="Holt S."/>
            <person name="Cochrane G."/>
            <person name="Meng A."/>
            <person name="Brown T."/>
            <person name="Cohen L."/>
        </authorList>
    </citation>
    <scope>NUCLEOTIDE SEQUENCE</scope>
    <source>
        <strain evidence="2">UTEX LB 985</strain>
    </source>
</reference>
<evidence type="ECO:0000313" key="2">
    <source>
        <dbReference type="EMBL" id="CAD9529486.1"/>
    </source>
</evidence>
<protein>
    <submittedName>
        <fullName evidence="2">Uncharacterized protein</fullName>
    </submittedName>
</protein>